<comment type="catalytic activity">
    <reaction evidence="3 4">
        <text>5-carboxyamino-1-(5-phospho-D-ribosyl)imidazole + H(+) = 5-amino-1-(5-phospho-D-ribosyl)imidazole-4-carboxylate</text>
        <dbReference type="Rhea" id="RHEA:13193"/>
        <dbReference type="ChEBI" id="CHEBI:15378"/>
        <dbReference type="ChEBI" id="CHEBI:58730"/>
        <dbReference type="ChEBI" id="CHEBI:77657"/>
        <dbReference type="EC" id="5.4.99.18"/>
    </reaction>
</comment>
<protein>
    <recommendedName>
        <fullName evidence="3 4">N5-carboxyaminoimidazole ribonucleotide mutase</fullName>
        <shortName evidence="3 4">N5-CAIR mutase</shortName>
        <ecNumber evidence="3 4">5.4.99.18</ecNumber>
    </recommendedName>
    <alternativeName>
        <fullName evidence="3">5-(carboxyamino)imidazole ribonucleotide mutase</fullName>
    </alternativeName>
</protein>
<name>A0A7V3PSE6_UNCW3</name>
<dbReference type="UniPathway" id="UPA00074">
    <property type="reaction ID" value="UER00943"/>
</dbReference>
<dbReference type="PANTHER" id="PTHR23046">
    <property type="entry name" value="PHOSPHORIBOSYLAMINOIMIDAZOLE CARBOXYLASE CATALYTIC SUBUNIT"/>
    <property type="match status" value="1"/>
</dbReference>
<dbReference type="AlphaFoldDB" id="A0A7V3PSE6"/>
<feature type="binding site" evidence="3 5">
    <location>
        <position position="42"/>
    </location>
    <ligand>
        <name>substrate</name>
    </ligand>
</feature>
<dbReference type="GO" id="GO:0006189">
    <property type="term" value="P:'de novo' IMP biosynthetic process"/>
    <property type="evidence" value="ECO:0007669"/>
    <property type="project" value="UniProtKB-UniRule"/>
</dbReference>
<feature type="domain" description="PurE" evidence="6">
    <location>
        <begin position="4"/>
        <end position="154"/>
    </location>
</feature>
<dbReference type="InterPro" id="IPR000031">
    <property type="entry name" value="PurE_dom"/>
</dbReference>
<dbReference type="InterPro" id="IPR024694">
    <property type="entry name" value="PurE_prokaryotes"/>
</dbReference>
<evidence type="ECO:0000256" key="1">
    <source>
        <dbReference type="ARBA" id="ARBA00022755"/>
    </source>
</evidence>
<comment type="function">
    <text evidence="3 4">Catalyzes the conversion of N5-carboxyaminoimidazole ribonucleotide (N5-CAIR) to 4-carboxy-5-aminoimidazole ribonucleotide (CAIR).</text>
</comment>
<dbReference type="PIRSF" id="PIRSF001338">
    <property type="entry name" value="AIR_carboxylase"/>
    <property type="match status" value="1"/>
</dbReference>
<keyword evidence="7" id="KW-0456">Lyase</keyword>
<sequence>MKKPMVTIVMGSKNDYEAMIEAKRILDEFGIANEVLVVSAHRTPEKCRDFARNALKRGIKVIIAGAGKAAHLAGVIASYTTLPVIGVPLDASLGGLDALLSTVQMPVGVPVATMAIGRSGAVNAGLMAVEILGLENPELMRKLNIYRKKQQREVKLPPH</sequence>
<dbReference type="GO" id="GO:0034023">
    <property type="term" value="F:5-(carboxyamino)imidazole ribonucleotide mutase activity"/>
    <property type="evidence" value="ECO:0007669"/>
    <property type="project" value="UniProtKB-UniRule"/>
</dbReference>
<comment type="caution">
    <text evidence="7">The sequence shown here is derived from an EMBL/GenBank/DDBJ whole genome shotgun (WGS) entry which is preliminary data.</text>
</comment>
<dbReference type="InterPro" id="IPR033747">
    <property type="entry name" value="PurE_ClassI"/>
</dbReference>
<dbReference type="HAMAP" id="MF_01929">
    <property type="entry name" value="PurE_classI"/>
    <property type="match status" value="1"/>
</dbReference>
<comment type="similarity">
    <text evidence="3">Belongs to the AIR carboxylase family. Class I subfamily.</text>
</comment>
<reference evidence="7" key="1">
    <citation type="journal article" date="2020" name="mSystems">
        <title>Genome- and Community-Level Interaction Insights into Carbon Utilization and Element Cycling Functions of Hydrothermarchaeota in Hydrothermal Sediment.</title>
        <authorList>
            <person name="Zhou Z."/>
            <person name="Liu Y."/>
            <person name="Xu W."/>
            <person name="Pan J."/>
            <person name="Luo Z.H."/>
            <person name="Li M."/>
        </authorList>
    </citation>
    <scope>NUCLEOTIDE SEQUENCE [LARGE SCALE GENOMIC DNA]</scope>
    <source>
        <strain evidence="7">SpSt-914</strain>
    </source>
</reference>
<feature type="binding site" evidence="3 5">
    <location>
        <position position="12"/>
    </location>
    <ligand>
        <name>substrate</name>
    </ligand>
</feature>
<dbReference type="EC" id="5.4.99.18" evidence="3 4"/>
<evidence type="ECO:0000256" key="2">
    <source>
        <dbReference type="ARBA" id="ARBA00023235"/>
    </source>
</evidence>
<dbReference type="PANTHER" id="PTHR23046:SF2">
    <property type="entry name" value="PHOSPHORIBOSYLAMINOIMIDAZOLE CARBOXYLASE"/>
    <property type="match status" value="1"/>
</dbReference>
<dbReference type="Pfam" id="PF00731">
    <property type="entry name" value="AIRC"/>
    <property type="match status" value="1"/>
</dbReference>
<organism evidence="7">
    <name type="scientific">candidate division WOR-3 bacterium</name>
    <dbReference type="NCBI Taxonomy" id="2052148"/>
    <lineage>
        <taxon>Bacteria</taxon>
        <taxon>Bacteria division WOR-3</taxon>
    </lineage>
</organism>
<proteinExistence type="inferred from homology"/>
<dbReference type="NCBIfam" id="TIGR01162">
    <property type="entry name" value="purE"/>
    <property type="match status" value="1"/>
</dbReference>
<evidence type="ECO:0000256" key="5">
    <source>
        <dbReference type="PIRSR" id="PIRSR001338-1"/>
    </source>
</evidence>
<keyword evidence="2 3" id="KW-0413">Isomerase</keyword>
<feature type="binding site" evidence="3 5">
    <location>
        <position position="15"/>
    </location>
    <ligand>
        <name>substrate</name>
    </ligand>
</feature>
<evidence type="ECO:0000256" key="4">
    <source>
        <dbReference type="PIRNR" id="PIRNR001338"/>
    </source>
</evidence>
<dbReference type="SUPFAM" id="SSF52255">
    <property type="entry name" value="N5-CAIR mutase (phosphoribosylaminoimidazole carboxylase, PurE)"/>
    <property type="match status" value="1"/>
</dbReference>
<accession>A0A7V3PSE6</accession>
<dbReference type="SMART" id="SM01001">
    <property type="entry name" value="AIRC"/>
    <property type="match status" value="1"/>
</dbReference>
<keyword evidence="1 3" id="KW-0658">Purine biosynthesis</keyword>
<evidence type="ECO:0000259" key="6">
    <source>
        <dbReference type="SMART" id="SM01001"/>
    </source>
</evidence>
<dbReference type="GO" id="GO:0016829">
    <property type="term" value="F:lyase activity"/>
    <property type="evidence" value="ECO:0007669"/>
    <property type="project" value="UniProtKB-KW"/>
</dbReference>
<evidence type="ECO:0000313" key="7">
    <source>
        <dbReference type="EMBL" id="HGD12502.1"/>
    </source>
</evidence>
<evidence type="ECO:0000256" key="3">
    <source>
        <dbReference type="HAMAP-Rule" id="MF_01929"/>
    </source>
</evidence>
<comment type="pathway">
    <text evidence="3 4">Purine metabolism; IMP biosynthesis via de novo pathway; 5-amino-1-(5-phospho-D-ribosyl)imidazole-4-carboxylate from 5-amino-1-(5-phospho-D-ribosyl)imidazole (N5-CAIR route): step 2/2.</text>
</comment>
<gene>
    <name evidence="3 7" type="primary">purE</name>
    <name evidence="7" type="ORF">ENX16_00220</name>
</gene>
<dbReference type="EMBL" id="DTMZ01000002">
    <property type="protein sequence ID" value="HGD12502.1"/>
    <property type="molecule type" value="Genomic_DNA"/>
</dbReference>
<dbReference type="Gene3D" id="3.40.50.1970">
    <property type="match status" value="1"/>
</dbReference>